<comment type="similarity">
    <text evidence="1">Belongs to the class IV-like SAM-binding methyltransferase superfamily. RNA methyltransferase NEP1 family.</text>
</comment>
<dbReference type="GO" id="GO:0070037">
    <property type="term" value="F:rRNA (pseudouridine) methyltransferase activity"/>
    <property type="evidence" value="ECO:0007669"/>
    <property type="project" value="InterPro"/>
</dbReference>
<dbReference type="GO" id="GO:0070475">
    <property type="term" value="P:rRNA base methylation"/>
    <property type="evidence" value="ECO:0007669"/>
    <property type="project" value="InterPro"/>
</dbReference>
<organism evidence="5 6">
    <name type="scientific">Dioscorea zingiberensis</name>
    <dbReference type="NCBI Taxonomy" id="325984"/>
    <lineage>
        <taxon>Eukaryota</taxon>
        <taxon>Viridiplantae</taxon>
        <taxon>Streptophyta</taxon>
        <taxon>Embryophyta</taxon>
        <taxon>Tracheophyta</taxon>
        <taxon>Spermatophyta</taxon>
        <taxon>Magnoliopsida</taxon>
        <taxon>Liliopsida</taxon>
        <taxon>Dioscoreales</taxon>
        <taxon>Dioscoreaceae</taxon>
        <taxon>Dioscorea</taxon>
    </lineage>
</organism>
<keyword evidence="2" id="KW-0690">Ribosome biogenesis</keyword>
<keyword evidence="6" id="KW-1185">Reference proteome</keyword>
<dbReference type="InterPro" id="IPR029026">
    <property type="entry name" value="tRNA_m1G_MTases_N"/>
</dbReference>
<reference evidence="5" key="1">
    <citation type="submission" date="2021-03" db="EMBL/GenBank/DDBJ databases">
        <authorList>
            <person name="Li Z."/>
            <person name="Yang C."/>
        </authorList>
    </citation>
    <scope>NUCLEOTIDE SEQUENCE</scope>
    <source>
        <strain evidence="5">Dzin_1.0</strain>
        <tissue evidence="5">Leaf</tissue>
    </source>
</reference>
<evidence type="ECO:0000256" key="3">
    <source>
        <dbReference type="ARBA" id="ARBA00022730"/>
    </source>
</evidence>
<proteinExistence type="inferred from homology"/>
<reference evidence="5" key="2">
    <citation type="journal article" date="2022" name="Hortic Res">
        <title>The genome of Dioscorea zingiberensis sheds light on the biosynthesis, origin and evolution of the medicinally important diosgenin saponins.</title>
        <authorList>
            <person name="Li Y."/>
            <person name="Tan C."/>
            <person name="Li Z."/>
            <person name="Guo J."/>
            <person name="Li S."/>
            <person name="Chen X."/>
            <person name="Wang C."/>
            <person name="Dai X."/>
            <person name="Yang H."/>
            <person name="Song W."/>
            <person name="Hou L."/>
            <person name="Xu J."/>
            <person name="Tong Z."/>
            <person name="Xu A."/>
            <person name="Yuan X."/>
            <person name="Wang W."/>
            <person name="Yang Q."/>
            <person name="Chen L."/>
            <person name="Sun Z."/>
            <person name="Wang K."/>
            <person name="Pan B."/>
            <person name="Chen J."/>
            <person name="Bao Y."/>
            <person name="Liu F."/>
            <person name="Qi X."/>
            <person name="Gang D.R."/>
            <person name="Wen J."/>
            <person name="Li J."/>
        </authorList>
    </citation>
    <scope>NUCLEOTIDE SEQUENCE</scope>
    <source>
        <strain evidence="5">Dzin_1.0</strain>
    </source>
</reference>
<evidence type="ECO:0000256" key="2">
    <source>
        <dbReference type="ARBA" id="ARBA00022517"/>
    </source>
</evidence>
<gene>
    <name evidence="5" type="ORF">J5N97_018359</name>
</gene>
<dbReference type="InterPro" id="IPR005304">
    <property type="entry name" value="Rbsml_bgen_MeTrfase_EMG1/NEP1"/>
</dbReference>
<keyword evidence="3" id="KW-0699">rRNA-binding</keyword>
<dbReference type="GO" id="GO:0019843">
    <property type="term" value="F:rRNA binding"/>
    <property type="evidence" value="ECO:0007669"/>
    <property type="project" value="UniProtKB-KW"/>
</dbReference>
<evidence type="ECO:0000313" key="6">
    <source>
        <dbReference type="Proteomes" id="UP001085076"/>
    </source>
</evidence>
<dbReference type="Pfam" id="PF03587">
    <property type="entry name" value="EMG1"/>
    <property type="match status" value="1"/>
</dbReference>
<comment type="caution">
    <text evidence="5">The sequence shown here is derived from an EMBL/GenBank/DDBJ whole genome shotgun (WGS) entry which is preliminary data.</text>
</comment>
<evidence type="ECO:0000256" key="4">
    <source>
        <dbReference type="ARBA" id="ARBA00022884"/>
    </source>
</evidence>
<evidence type="ECO:0000313" key="5">
    <source>
        <dbReference type="EMBL" id="KAJ0976394.1"/>
    </source>
</evidence>
<dbReference type="EMBL" id="JAGGNH010000004">
    <property type="protein sequence ID" value="KAJ0976394.1"/>
    <property type="molecule type" value="Genomic_DNA"/>
</dbReference>
<dbReference type="AlphaFoldDB" id="A0A9D5CNM9"/>
<accession>A0A9D5CNM9</accession>
<protein>
    <submittedName>
        <fullName evidence="5">Uncharacterized protein</fullName>
    </submittedName>
</protein>
<keyword evidence="4" id="KW-0694">RNA-binding</keyword>
<sequence length="78" mass="8931">MRGFRLQGFEHLCRRSWQLRIQSQALQLVGAMAHGKFEQDYTDEFISISKAPLNVNACSMKICVALEESRDICCFNSC</sequence>
<name>A0A9D5CNM9_9LILI</name>
<evidence type="ECO:0000256" key="1">
    <source>
        <dbReference type="ARBA" id="ARBA00008115"/>
    </source>
</evidence>
<dbReference type="Gene3D" id="3.40.1280.10">
    <property type="match status" value="1"/>
</dbReference>
<dbReference type="SUPFAM" id="SSF75217">
    <property type="entry name" value="alpha/beta knot"/>
    <property type="match status" value="1"/>
</dbReference>
<dbReference type="Proteomes" id="UP001085076">
    <property type="component" value="Miscellaneous, Linkage group lg04"/>
</dbReference>
<dbReference type="InterPro" id="IPR029028">
    <property type="entry name" value="Alpha/beta_knot_MTases"/>
</dbReference>